<proteinExistence type="predicted"/>
<feature type="region of interest" description="Disordered" evidence="1">
    <location>
        <begin position="1"/>
        <end position="22"/>
    </location>
</feature>
<feature type="region of interest" description="Disordered" evidence="1">
    <location>
        <begin position="64"/>
        <end position="91"/>
    </location>
</feature>
<evidence type="ECO:0000313" key="3">
    <source>
        <dbReference type="Proteomes" id="UP000646579"/>
    </source>
</evidence>
<reference evidence="2" key="1">
    <citation type="journal article" date="2014" name="Int. J. Syst. Evol. Microbiol.">
        <title>Complete genome sequence of Corynebacterium casei LMG S-19264T (=DSM 44701T), isolated from a smear-ripened cheese.</title>
        <authorList>
            <consortium name="US DOE Joint Genome Institute (JGI-PGF)"/>
            <person name="Walter F."/>
            <person name="Albersmeier A."/>
            <person name="Kalinowski J."/>
            <person name="Ruckert C."/>
        </authorList>
    </citation>
    <scope>NUCLEOTIDE SEQUENCE</scope>
    <source>
        <strain evidence="2">KCTC 32437</strain>
    </source>
</reference>
<organism evidence="2 3">
    <name type="scientific">Devosia pacifica</name>
    <dbReference type="NCBI Taxonomy" id="1335967"/>
    <lineage>
        <taxon>Bacteria</taxon>
        <taxon>Pseudomonadati</taxon>
        <taxon>Pseudomonadota</taxon>
        <taxon>Alphaproteobacteria</taxon>
        <taxon>Hyphomicrobiales</taxon>
        <taxon>Devosiaceae</taxon>
        <taxon>Devosia</taxon>
    </lineage>
</organism>
<accession>A0A918SH28</accession>
<gene>
    <name evidence="2" type="ORF">GCM10007989_38230</name>
</gene>
<keyword evidence="3" id="KW-1185">Reference proteome</keyword>
<comment type="caution">
    <text evidence="2">The sequence shown here is derived from an EMBL/GenBank/DDBJ whole genome shotgun (WGS) entry which is preliminary data.</text>
</comment>
<name>A0A918SH28_9HYPH</name>
<dbReference type="Proteomes" id="UP000646579">
    <property type="component" value="Unassembled WGS sequence"/>
</dbReference>
<sequence>MLSGSPDLRTPGKGARRPRKPSRLITTIANGQMRADRKLFSAKRPWLTSPVSPDHSRTISAAMTQKSGNAVDPKPRNATKVVKNTRRPACM</sequence>
<evidence type="ECO:0000256" key="1">
    <source>
        <dbReference type="SAM" id="MobiDB-lite"/>
    </source>
</evidence>
<protein>
    <submittedName>
        <fullName evidence="2">Uncharacterized protein</fullName>
    </submittedName>
</protein>
<evidence type="ECO:0000313" key="2">
    <source>
        <dbReference type="EMBL" id="GHA38837.1"/>
    </source>
</evidence>
<dbReference type="EMBL" id="BMZE01000006">
    <property type="protein sequence ID" value="GHA38837.1"/>
    <property type="molecule type" value="Genomic_DNA"/>
</dbReference>
<reference evidence="2" key="2">
    <citation type="submission" date="2020-09" db="EMBL/GenBank/DDBJ databases">
        <authorList>
            <person name="Sun Q."/>
            <person name="Kim S."/>
        </authorList>
    </citation>
    <scope>NUCLEOTIDE SEQUENCE</scope>
    <source>
        <strain evidence="2">KCTC 32437</strain>
    </source>
</reference>
<dbReference type="AlphaFoldDB" id="A0A918SH28"/>